<name>A0AB34J1D1_PRYPA</name>
<proteinExistence type="predicted"/>
<reference evidence="2 3" key="1">
    <citation type="journal article" date="2024" name="Science">
        <title>Giant polyketide synthase enzymes in the biosynthesis of giant marine polyether toxins.</title>
        <authorList>
            <person name="Fallon T.R."/>
            <person name="Shende V.V."/>
            <person name="Wierzbicki I.H."/>
            <person name="Pendleton A.L."/>
            <person name="Watervoot N.F."/>
            <person name="Auber R.P."/>
            <person name="Gonzalez D.J."/>
            <person name="Wisecaver J.H."/>
            <person name="Moore B.S."/>
        </authorList>
    </citation>
    <scope>NUCLEOTIDE SEQUENCE [LARGE SCALE GENOMIC DNA]</scope>
    <source>
        <strain evidence="2 3">12B1</strain>
    </source>
</reference>
<evidence type="ECO:0000313" key="2">
    <source>
        <dbReference type="EMBL" id="KAL1508730.1"/>
    </source>
</evidence>
<gene>
    <name evidence="2" type="ORF">AB1Y20_004825</name>
</gene>
<evidence type="ECO:0008006" key="4">
    <source>
        <dbReference type="Google" id="ProtNLM"/>
    </source>
</evidence>
<dbReference type="EMBL" id="JBGBPQ010000016">
    <property type="protein sequence ID" value="KAL1508730.1"/>
    <property type="molecule type" value="Genomic_DNA"/>
</dbReference>
<comment type="caution">
    <text evidence="2">The sequence shown here is derived from an EMBL/GenBank/DDBJ whole genome shotgun (WGS) entry which is preliminary data.</text>
</comment>
<keyword evidence="1" id="KW-1133">Transmembrane helix</keyword>
<protein>
    <recommendedName>
        <fullName evidence="4">Protein xylosyltransferase</fullName>
    </recommendedName>
</protein>
<evidence type="ECO:0000313" key="3">
    <source>
        <dbReference type="Proteomes" id="UP001515480"/>
    </source>
</evidence>
<organism evidence="2 3">
    <name type="scientific">Prymnesium parvum</name>
    <name type="common">Toxic golden alga</name>
    <dbReference type="NCBI Taxonomy" id="97485"/>
    <lineage>
        <taxon>Eukaryota</taxon>
        <taxon>Haptista</taxon>
        <taxon>Haptophyta</taxon>
        <taxon>Prymnesiophyceae</taxon>
        <taxon>Prymnesiales</taxon>
        <taxon>Prymnesiaceae</taxon>
        <taxon>Prymnesium</taxon>
    </lineage>
</organism>
<dbReference type="AlphaFoldDB" id="A0AB34J1D1"/>
<keyword evidence="3" id="KW-1185">Reference proteome</keyword>
<keyword evidence="1" id="KW-0472">Membrane</keyword>
<keyword evidence="1" id="KW-0812">Transmembrane</keyword>
<accession>A0AB34J1D1</accession>
<dbReference type="Proteomes" id="UP001515480">
    <property type="component" value="Unassembled WGS sequence"/>
</dbReference>
<feature type="transmembrane region" description="Helical" evidence="1">
    <location>
        <begin position="34"/>
        <end position="56"/>
    </location>
</feature>
<evidence type="ECO:0000256" key="1">
    <source>
        <dbReference type="SAM" id="Phobius"/>
    </source>
</evidence>
<sequence>MRDGVDDIEDEEELLIKRAERVPSRPHTNCRRTFLLLLGAAMVSALLLLAALPHFLAGQGTKSAGGSRGRSMTEEDLEAAFWSTKVMRRQMAAFEAECACTRGLMAAQAREHHSLQRVLVIDGSLFRWEGLGNSGVRWMGLLRWGYSTGRATFLKLNNDCSGADQPEEHAPWSGRRSDRRCHLDLGEYVTGEGGVDWWWGGGRAEDVARRLSGEGAREEVLTYGCAKRRPPGCAQARLTFANGSHALVREPHGLRRFFSSLPSRWVRLELDRADAIELSYSRPESLRDVLPLTRCPVAGAADFRQREMALKCETFANMRPRPKLMRALLPHLRELEPFDVVIGVHLRTGFADWQYRNGAEYFKKLTRLSTTVDQSGWSLFEHWAKLDSCLQDCKSGTDRPCFNWETPRVGEAPRVSDALRCRTPGTAPDFVLTRHAAPPGPMAALLSCAGRLGQSLVATLTSALPLRRPKGKRRGRLQGLAGGGGEDEPLRWGLLVLSDAPAFPSLAAALPALAGRVVTTAGSGALGHSSFTQSCSVEGEGGCAYGRDPAGAWTRSVVDFYLAGCVDGFVKALFTSFIWSTMRRNLLCCRPGTFVQWMAWYNRSRTHRDLPMADLEFMRALSTTHRPV</sequence>